<organism evidence="2 3">
    <name type="scientific">Actinoalloteichus caeruleus DSM 43889</name>
    <dbReference type="NCBI Taxonomy" id="1120930"/>
    <lineage>
        <taxon>Bacteria</taxon>
        <taxon>Bacillati</taxon>
        <taxon>Actinomycetota</taxon>
        <taxon>Actinomycetes</taxon>
        <taxon>Pseudonocardiales</taxon>
        <taxon>Pseudonocardiaceae</taxon>
        <taxon>Actinoalloteichus</taxon>
        <taxon>Actinoalloteichus cyanogriseus</taxon>
    </lineage>
</organism>
<sequence>MSKVVVDISMSLDGFVTGPNAGPDQGLGEGGEPIHRWVMPEEPSPEDSALLDAAFRATGAVVMGRRTFDVIDGAAGWKDDLGYGYEQDQSQAPPNFVVTHEPPANPRHQTGFTFVTEGVAAAVAAAREVAGDRETVIMGGGDVCAQALALNLVDELRIHLSPVLMGSGTPLFAHIDQRVLLSQSTVTVTPNATHLTYQLPRDERGA</sequence>
<evidence type="ECO:0000259" key="1">
    <source>
        <dbReference type="Pfam" id="PF01872"/>
    </source>
</evidence>
<dbReference type="InterPro" id="IPR050765">
    <property type="entry name" value="Riboflavin_Biosynth_HTPR"/>
</dbReference>
<keyword evidence="3" id="KW-1185">Reference proteome</keyword>
<proteinExistence type="predicted"/>
<dbReference type="Pfam" id="PF01872">
    <property type="entry name" value="RibD_C"/>
    <property type="match status" value="1"/>
</dbReference>
<dbReference type="EMBL" id="AUBJ02000001">
    <property type="protein sequence ID" value="MCP2330894.1"/>
    <property type="molecule type" value="Genomic_DNA"/>
</dbReference>
<reference evidence="2 3" key="1">
    <citation type="submission" date="2013-07" db="EMBL/GenBank/DDBJ databases">
        <authorList>
            <consortium name="DOE Joint Genome Institute"/>
            <person name="Reeve W."/>
            <person name="Huntemann M."/>
            <person name="Han J."/>
            <person name="Chen A."/>
            <person name="Kyrpides N."/>
            <person name="Mavromatis K."/>
            <person name="Markowitz V."/>
            <person name="Palaniappan K."/>
            <person name="Ivanova N."/>
            <person name="Schaumberg A."/>
            <person name="Pati A."/>
            <person name="Liolios K."/>
            <person name="Nordberg H.P."/>
            <person name="Cantor M.N."/>
            <person name="Hua S.X."/>
            <person name="Woyke T."/>
        </authorList>
    </citation>
    <scope>NUCLEOTIDE SEQUENCE [LARGE SCALE GENOMIC DNA]</scope>
    <source>
        <strain evidence="2 3">DSM 43889</strain>
    </source>
</reference>
<feature type="domain" description="Bacterial bifunctional deaminase-reductase C-terminal" evidence="1">
    <location>
        <begin position="3"/>
        <end position="191"/>
    </location>
</feature>
<dbReference type="RefSeq" id="WP_026420162.1">
    <property type="nucleotide sequence ID" value="NZ_AUBJ02000001.1"/>
</dbReference>
<dbReference type="Proteomes" id="UP000791080">
    <property type="component" value="Unassembled WGS sequence"/>
</dbReference>
<protein>
    <submittedName>
        <fullName evidence="2">Dihydrofolate reductase</fullName>
    </submittedName>
</protein>
<dbReference type="PANTHER" id="PTHR38011:SF12">
    <property type="entry name" value="BIFUNCTIONAL DEAMINASE-REDUCTASE DOMAIN PROTEIN"/>
    <property type="match status" value="1"/>
</dbReference>
<gene>
    <name evidence="2" type="ORF">G443_001164</name>
</gene>
<dbReference type="PANTHER" id="PTHR38011">
    <property type="entry name" value="DIHYDROFOLATE REDUCTASE FAMILY PROTEIN (AFU_ORTHOLOGUE AFUA_8G06820)"/>
    <property type="match status" value="1"/>
</dbReference>
<name>A0ABT1JEG7_ACTCY</name>
<reference evidence="2 3" key="2">
    <citation type="submission" date="2022-06" db="EMBL/GenBank/DDBJ databases">
        <title>Genomic Encyclopedia of Type Strains, Phase I: the one thousand microbial genomes (KMG-I) project.</title>
        <authorList>
            <person name="Kyrpides N."/>
        </authorList>
    </citation>
    <scope>NUCLEOTIDE SEQUENCE [LARGE SCALE GENOMIC DNA]</scope>
    <source>
        <strain evidence="2 3">DSM 43889</strain>
    </source>
</reference>
<evidence type="ECO:0000313" key="3">
    <source>
        <dbReference type="Proteomes" id="UP000791080"/>
    </source>
</evidence>
<comment type="caution">
    <text evidence="2">The sequence shown here is derived from an EMBL/GenBank/DDBJ whole genome shotgun (WGS) entry which is preliminary data.</text>
</comment>
<dbReference type="SUPFAM" id="SSF53597">
    <property type="entry name" value="Dihydrofolate reductase-like"/>
    <property type="match status" value="1"/>
</dbReference>
<dbReference type="InterPro" id="IPR002734">
    <property type="entry name" value="RibDG_C"/>
</dbReference>
<dbReference type="Gene3D" id="3.40.430.10">
    <property type="entry name" value="Dihydrofolate Reductase, subunit A"/>
    <property type="match status" value="1"/>
</dbReference>
<dbReference type="InterPro" id="IPR024072">
    <property type="entry name" value="DHFR-like_dom_sf"/>
</dbReference>
<evidence type="ECO:0000313" key="2">
    <source>
        <dbReference type="EMBL" id="MCP2330894.1"/>
    </source>
</evidence>
<accession>A0ABT1JEG7</accession>